<protein>
    <submittedName>
        <fullName evidence="2">OLC1v1000771C1</fullName>
    </submittedName>
</protein>
<feature type="region of interest" description="Disordered" evidence="1">
    <location>
        <begin position="1"/>
        <end position="117"/>
    </location>
</feature>
<evidence type="ECO:0000313" key="3">
    <source>
        <dbReference type="Proteomes" id="UP001161247"/>
    </source>
</evidence>
<accession>A0AAV1D3J4</accession>
<sequence>MKLPKQVGYLEMKYVQNRWIDKSNPKRKREVSQRPEKESRKCTKAQSANTTDKSKKNVNPKETSKHRKEQELPASDKGSKKGSKEKRGPKGTPKAKTAQKGQPKKRKSRQDEDNPFLNRVSPHVVCDFVAKLDNIQKNAVREIGFGHLLDIKFERFDDPDLCKYLLDNYE</sequence>
<keyword evidence="3" id="KW-1185">Reference proteome</keyword>
<feature type="compositionally biased region" description="Basic residues" evidence="1">
    <location>
        <begin position="80"/>
        <end position="89"/>
    </location>
</feature>
<dbReference type="EMBL" id="OX459121">
    <property type="protein sequence ID" value="CAI9102491.1"/>
    <property type="molecule type" value="Genomic_DNA"/>
</dbReference>
<gene>
    <name evidence="2" type="ORF">OLC1_LOCUS11832</name>
</gene>
<feature type="compositionally biased region" description="Basic and acidic residues" evidence="1">
    <location>
        <begin position="19"/>
        <end position="41"/>
    </location>
</feature>
<reference evidence="2" key="1">
    <citation type="submission" date="2023-03" db="EMBL/GenBank/DDBJ databases">
        <authorList>
            <person name="Julca I."/>
        </authorList>
    </citation>
    <scope>NUCLEOTIDE SEQUENCE</scope>
</reference>
<evidence type="ECO:0000256" key="1">
    <source>
        <dbReference type="SAM" id="MobiDB-lite"/>
    </source>
</evidence>
<evidence type="ECO:0000313" key="2">
    <source>
        <dbReference type="EMBL" id="CAI9102491.1"/>
    </source>
</evidence>
<organism evidence="2 3">
    <name type="scientific">Oldenlandia corymbosa var. corymbosa</name>
    <dbReference type="NCBI Taxonomy" id="529605"/>
    <lineage>
        <taxon>Eukaryota</taxon>
        <taxon>Viridiplantae</taxon>
        <taxon>Streptophyta</taxon>
        <taxon>Embryophyta</taxon>
        <taxon>Tracheophyta</taxon>
        <taxon>Spermatophyta</taxon>
        <taxon>Magnoliopsida</taxon>
        <taxon>eudicotyledons</taxon>
        <taxon>Gunneridae</taxon>
        <taxon>Pentapetalae</taxon>
        <taxon>asterids</taxon>
        <taxon>lamiids</taxon>
        <taxon>Gentianales</taxon>
        <taxon>Rubiaceae</taxon>
        <taxon>Rubioideae</taxon>
        <taxon>Spermacoceae</taxon>
        <taxon>Hedyotis-Oldenlandia complex</taxon>
        <taxon>Oldenlandia</taxon>
    </lineage>
</organism>
<dbReference type="Proteomes" id="UP001161247">
    <property type="component" value="Chromosome 4"/>
</dbReference>
<proteinExistence type="predicted"/>
<dbReference type="AlphaFoldDB" id="A0AAV1D3J4"/>
<name>A0AAV1D3J4_OLDCO</name>